<proteinExistence type="predicted"/>
<organism evidence="1 2">
    <name type="scientific">Jeotgalibacillus soli</name>
    <dbReference type="NCBI Taxonomy" id="889306"/>
    <lineage>
        <taxon>Bacteria</taxon>
        <taxon>Bacillati</taxon>
        <taxon>Bacillota</taxon>
        <taxon>Bacilli</taxon>
        <taxon>Bacillales</taxon>
        <taxon>Caryophanaceae</taxon>
        <taxon>Jeotgalibacillus</taxon>
    </lineage>
</organism>
<accession>A0A0C2SDR3</accession>
<dbReference type="PATRIC" id="fig|889306.3.peg.460"/>
<evidence type="ECO:0000313" key="2">
    <source>
        <dbReference type="Proteomes" id="UP000031938"/>
    </source>
</evidence>
<dbReference type="AlphaFoldDB" id="A0A0C2SDR3"/>
<reference evidence="1 2" key="1">
    <citation type="submission" date="2015-01" db="EMBL/GenBank/DDBJ databases">
        <title>Genome sequencing of Jeotgalibacillus soli.</title>
        <authorList>
            <person name="Goh K.M."/>
            <person name="Chan K.-G."/>
            <person name="Yaakop A.S."/>
            <person name="Ee R."/>
            <person name="Gan H.M."/>
            <person name="Chan C.S."/>
        </authorList>
    </citation>
    <scope>NUCLEOTIDE SEQUENCE [LARGE SCALE GENOMIC DNA]</scope>
    <source>
        <strain evidence="1 2">P9</strain>
    </source>
</reference>
<evidence type="ECO:0000313" key="1">
    <source>
        <dbReference type="EMBL" id="KIL52089.1"/>
    </source>
</evidence>
<sequence length="66" mass="7333">MIQIVLPAAILKGEAGNHYLSRLSRWKCFFTVFGVMSVIFQSGATSFLPYPDVIIDVTAITKLIRS</sequence>
<protein>
    <submittedName>
        <fullName evidence="1">Uncharacterized protein</fullName>
    </submittedName>
</protein>
<dbReference type="EMBL" id="JXRP01000006">
    <property type="protein sequence ID" value="KIL52089.1"/>
    <property type="molecule type" value="Genomic_DNA"/>
</dbReference>
<name>A0A0C2SDR3_9BACL</name>
<keyword evidence="2" id="KW-1185">Reference proteome</keyword>
<dbReference type="Proteomes" id="UP000031938">
    <property type="component" value="Unassembled WGS sequence"/>
</dbReference>
<gene>
    <name evidence="1" type="ORF">KP78_04590</name>
</gene>
<comment type="caution">
    <text evidence="1">The sequence shown here is derived from an EMBL/GenBank/DDBJ whole genome shotgun (WGS) entry which is preliminary data.</text>
</comment>